<dbReference type="CDD" id="cd00118">
    <property type="entry name" value="LysM"/>
    <property type="match status" value="1"/>
</dbReference>
<dbReference type="Pfam" id="PF01476">
    <property type="entry name" value="LysM"/>
    <property type="match status" value="1"/>
</dbReference>
<dbReference type="Gene3D" id="3.10.350.10">
    <property type="entry name" value="LysM domain"/>
    <property type="match status" value="1"/>
</dbReference>
<reference evidence="3 4" key="1">
    <citation type="submission" date="2019-02" db="EMBL/GenBank/DDBJ databases">
        <title>Deep-cultivation of Planctomycetes and their phenomic and genomic characterization uncovers novel biology.</title>
        <authorList>
            <person name="Wiegand S."/>
            <person name="Jogler M."/>
            <person name="Boedeker C."/>
            <person name="Pinto D."/>
            <person name="Vollmers J."/>
            <person name="Rivas-Marin E."/>
            <person name="Kohn T."/>
            <person name="Peeters S.H."/>
            <person name="Heuer A."/>
            <person name="Rast P."/>
            <person name="Oberbeckmann S."/>
            <person name="Bunk B."/>
            <person name="Jeske O."/>
            <person name="Meyerdierks A."/>
            <person name="Storesund J.E."/>
            <person name="Kallscheuer N."/>
            <person name="Luecker S."/>
            <person name="Lage O.M."/>
            <person name="Pohl T."/>
            <person name="Merkel B.J."/>
            <person name="Hornburger P."/>
            <person name="Mueller R.-W."/>
            <person name="Bruemmer F."/>
            <person name="Labrenz M."/>
            <person name="Spormann A.M."/>
            <person name="Op den Camp H."/>
            <person name="Overmann J."/>
            <person name="Amann R."/>
            <person name="Jetten M.S.M."/>
            <person name="Mascher T."/>
            <person name="Medema M.H."/>
            <person name="Devos D.P."/>
            <person name="Kaster A.-K."/>
            <person name="Ovreas L."/>
            <person name="Rohde M."/>
            <person name="Galperin M.Y."/>
            <person name="Jogler C."/>
        </authorList>
    </citation>
    <scope>NUCLEOTIDE SEQUENCE [LARGE SCALE GENOMIC DNA]</scope>
    <source>
        <strain evidence="3 4">V22</strain>
    </source>
</reference>
<accession>A0A517TC92</accession>
<feature type="region of interest" description="Disordered" evidence="1">
    <location>
        <begin position="143"/>
        <end position="164"/>
    </location>
</feature>
<dbReference type="RefSeq" id="WP_145264731.1">
    <property type="nucleotide sequence ID" value="NZ_CP036316.1"/>
</dbReference>
<sequence>MSRDIKLTLSFAILCVGLVTAFCLRTEPKMTTGLPRLENPQKIDRQIAEQQVGPYLSGLEEIHEAPVTRNIPKPDEAWAKPVFLQEEFEPIPEVEAIDIPAPRGIAATTPDPIPYFEITNDPPVKRPSSLPTPFMQEVTKPRQPAFTTHSVSQSSSREKLPTKHMVQPGETLTGIALKYYGDMRHFEKIFDANREQMRNPDSLRAGMDLFIPALHSEMNAPVFTAPAPKNPFDTISFPSEPEGPTALPPTRIRQRAEAPQQHTLGQSMMQQHVEESCVPDAEPQMKPIAVAERLPEAKPAPEPQAPKKFVAVRRSPFISGHRIRLAEVPTDEKPSRPAQQRNIILESSSVPETGKP</sequence>
<protein>
    <submittedName>
        <fullName evidence="3">LysM domain/BON superfamily protein</fullName>
    </submittedName>
</protein>
<evidence type="ECO:0000313" key="4">
    <source>
        <dbReference type="Proteomes" id="UP000319976"/>
    </source>
</evidence>
<feature type="compositionally biased region" description="Polar residues" evidence="1">
    <location>
        <begin position="260"/>
        <end position="270"/>
    </location>
</feature>
<dbReference type="InterPro" id="IPR036779">
    <property type="entry name" value="LysM_dom_sf"/>
</dbReference>
<feature type="region of interest" description="Disordered" evidence="1">
    <location>
        <begin position="225"/>
        <end position="356"/>
    </location>
</feature>
<dbReference type="SMART" id="SM00257">
    <property type="entry name" value="LysM"/>
    <property type="match status" value="1"/>
</dbReference>
<dbReference type="EMBL" id="CP036316">
    <property type="protein sequence ID" value="QDT65994.1"/>
    <property type="molecule type" value="Genomic_DNA"/>
</dbReference>
<name>A0A517TC92_9PLAN</name>
<evidence type="ECO:0000259" key="2">
    <source>
        <dbReference type="PROSITE" id="PS51782"/>
    </source>
</evidence>
<dbReference type="InterPro" id="IPR018392">
    <property type="entry name" value="LysM"/>
</dbReference>
<proteinExistence type="predicted"/>
<dbReference type="SUPFAM" id="SSF54106">
    <property type="entry name" value="LysM domain"/>
    <property type="match status" value="1"/>
</dbReference>
<gene>
    <name evidence="3" type="ORF">V22_32580</name>
</gene>
<evidence type="ECO:0000313" key="3">
    <source>
        <dbReference type="EMBL" id="QDT65994.1"/>
    </source>
</evidence>
<dbReference type="OrthoDB" id="292277at2"/>
<evidence type="ECO:0000256" key="1">
    <source>
        <dbReference type="SAM" id="MobiDB-lite"/>
    </source>
</evidence>
<feature type="compositionally biased region" description="Polar residues" evidence="1">
    <location>
        <begin position="145"/>
        <end position="155"/>
    </location>
</feature>
<dbReference type="AlphaFoldDB" id="A0A517TC92"/>
<dbReference type="PROSITE" id="PS51782">
    <property type="entry name" value="LYSM"/>
    <property type="match status" value="1"/>
</dbReference>
<dbReference type="KEGG" id="chya:V22_32580"/>
<keyword evidence="4" id="KW-1185">Reference proteome</keyword>
<dbReference type="Proteomes" id="UP000319976">
    <property type="component" value="Chromosome"/>
</dbReference>
<organism evidence="3 4">
    <name type="scientific">Calycomorphotria hydatis</name>
    <dbReference type="NCBI Taxonomy" id="2528027"/>
    <lineage>
        <taxon>Bacteria</taxon>
        <taxon>Pseudomonadati</taxon>
        <taxon>Planctomycetota</taxon>
        <taxon>Planctomycetia</taxon>
        <taxon>Planctomycetales</taxon>
        <taxon>Planctomycetaceae</taxon>
        <taxon>Calycomorphotria</taxon>
    </lineage>
</organism>
<feature type="domain" description="LysM" evidence="2">
    <location>
        <begin position="162"/>
        <end position="211"/>
    </location>
</feature>
<feature type="compositionally biased region" description="Polar residues" evidence="1">
    <location>
        <begin position="337"/>
        <end position="356"/>
    </location>
</feature>